<evidence type="ECO:0000313" key="2">
    <source>
        <dbReference type="EMBL" id="KFI49757.1"/>
    </source>
</evidence>
<proteinExistence type="predicted"/>
<dbReference type="Proteomes" id="UP000029108">
    <property type="component" value="Unassembled WGS sequence"/>
</dbReference>
<dbReference type="GO" id="GO:0008270">
    <property type="term" value="F:zinc ion binding"/>
    <property type="evidence" value="ECO:0007669"/>
    <property type="project" value="InterPro"/>
</dbReference>
<reference evidence="2 3" key="1">
    <citation type="submission" date="2014-03" db="EMBL/GenBank/DDBJ databases">
        <title>Genomics of Bifidobacteria.</title>
        <authorList>
            <person name="Ventura M."/>
            <person name="Milani C."/>
            <person name="Lugli G.A."/>
        </authorList>
    </citation>
    <scope>NUCLEOTIDE SEQUENCE [LARGE SCALE GENOMIC DNA]</scope>
    <source>
        <strain evidence="2 3">DSM 23969</strain>
    </source>
</reference>
<feature type="domain" description="HNH" evidence="1">
    <location>
        <begin position="30"/>
        <end position="82"/>
    </location>
</feature>
<organism evidence="2 3">
    <name type="scientific">Bifidobacterium biavatii DSM 23969</name>
    <dbReference type="NCBI Taxonomy" id="1437608"/>
    <lineage>
        <taxon>Bacteria</taxon>
        <taxon>Bacillati</taxon>
        <taxon>Actinomycetota</taxon>
        <taxon>Actinomycetes</taxon>
        <taxon>Bifidobacteriales</taxon>
        <taxon>Bifidobacteriaceae</taxon>
        <taxon>Bifidobacterium</taxon>
    </lineage>
</organism>
<dbReference type="EMBL" id="JGYN01000020">
    <property type="protein sequence ID" value="KFI49757.1"/>
    <property type="molecule type" value="Genomic_DNA"/>
</dbReference>
<dbReference type="AlphaFoldDB" id="A0A086ZTA7"/>
<protein>
    <submittedName>
        <fullName evidence="2">Endonuclease</fullName>
    </submittedName>
</protein>
<evidence type="ECO:0000313" key="3">
    <source>
        <dbReference type="Proteomes" id="UP000029108"/>
    </source>
</evidence>
<dbReference type="GO" id="GO:0004519">
    <property type="term" value="F:endonuclease activity"/>
    <property type="evidence" value="ECO:0007669"/>
    <property type="project" value="UniProtKB-KW"/>
</dbReference>
<gene>
    <name evidence="2" type="ORF">BBIA_1445</name>
</gene>
<comment type="caution">
    <text evidence="2">The sequence shown here is derived from an EMBL/GenBank/DDBJ whole genome shotgun (WGS) entry which is preliminary data.</text>
</comment>
<evidence type="ECO:0000259" key="1">
    <source>
        <dbReference type="Pfam" id="PF01844"/>
    </source>
</evidence>
<name>A0A086ZTA7_9BIFI</name>
<dbReference type="RefSeq" id="WP_033492261.1">
    <property type="nucleotide sequence ID" value="NZ_JDUU01000002.1"/>
</dbReference>
<keyword evidence="2" id="KW-0378">Hydrolase</keyword>
<dbReference type="Pfam" id="PF01844">
    <property type="entry name" value="HNH"/>
    <property type="match status" value="1"/>
</dbReference>
<dbReference type="GO" id="GO:0003676">
    <property type="term" value="F:nucleic acid binding"/>
    <property type="evidence" value="ECO:0007669"/>
    <property type="project" value="InterPro"/>
</dbReference>
<dbReference type="InterPro" id="IPR002711">
    <property type="entry name" value="HNH"/>
</dbReference>
<sequence>MGKPRGNPRYANGARRRAIRRRVLAAYDTCHICGKPVDKTLPARDPWSAEVDELLPVSKGGSPYEFRNCKLAHRACNELRSNKSIEWARQAVRGDAGIKATSVPFRTSTW</sequence>
<dbReference type="STRING" id="1437608.GCA_000771645_00961"/>
<dbReference type="OrthoDB" id="2084290at2"/>
<keyword evidence="2" id="KW-0255">Endonuclease</keyword>
<dbReference type="eggNOG" id="COG1403">
    <property type="taxonomic scope" value="Bacteria"/>
</dbReference>
<keyword evidence="3" id="KW-1185">Reference proteome</keyword>
<dbReference type="Gene3D" id="1.10.30.50">
    <property type="match status" value="1"/>
</dbReference>
<accession>A0A086ZTA7</accession>
<keyword evidence="2" id="KW-0540">Nuclease</keyword>